<dbReference type="Proteomes" id="UP001233360">
    <property type="component" value="Unassembled WGS sequence"/>
</dbReference>
<evidence type="ECO:0000313" key="2">
    <source>
        <dbReference type="Proteomes" id="UP001233360"/>
    </source>
</evidence>
<evidence type="ECO:0000313" key="1">
    <source>
        <dbReference type="EMBL" id="MDQ1208819.1"/>
    </source>
</evidence>
<organism evidence="1 2">
    <name type="scientific">Acinetobacter baylyi</name>
    <dbReference type="NCBI Taxonomy" id="202950"/>
    <lineage>
        <taxon>Bacteria</taxon>
        <taxon>Pseudomonadati</taxon>
        <taxon>Pseudomonadota</taxon>
        <taxon>Gammaproteobacteria</taxon>
        <taxon>Moraxellales</taxon>
        <taxon>Moraxellaceae</taxon>
        <taxon>Acinetobacter</taxon>
    </lineage>
</organism>
<gene>
    <name evidence="1" type="ORF">QE380_001742</name>
</gene>
<keyword evidence="2" id="KW-1185">Reference proteome</keyword>
<accession>A0ABU0UW90</accession>
<reference evidence="1 2" key="1">
    <citation type="submission" date="2023-07" db="EMBL/GenBank/DDBJ databases">
        <title>Functional and genomic diversity of the sorghum phyllosphere microbiome.</title>
        <authorList>
            <person name="Shade A."/>
        </authorList>
    </citation>
    <scope>NUCLEOTIDE SEQUENCE [LARGE SCALE GENOMIC DNA]</scope>
    <source>
        <strain evidence="1 2">SORGH_AS_0887</strain>
    </source>
</reference>
<protein>
    <submittedName>
        <fullName evidence="1">Uncharacterized protein</fullName>
    </submittedName>
</protein>
<dbReference type="EMBL" id="JAUTBK010000002">
    <property type="protein sequence ID" value="MDQ1208819.1"/>
    <property type="molecule type" value="Genomic_DNA"/>
</dbReference>
<proteinExistence type="predicted"/>
<name>A0ABU0UW90_ACIBI</name>
<comment type="caution">
    <text evidence="1">The sequence shown here is derived from an EMBL/GenBank/DDBJ whole genome shotgun (WGS) entry which is preliminary data.</text>
</comment>
<sequence>MVPCDMNMNFFSSSQQIKLPKLIYLSVLGINLSACDMGHSTSEHFNPHIHHSEVSTTDTGKKLSDVAGQATLPETQHPSSNQPKLSKEALAYVGRYHFQMSCEDSLNVCDQSDAEYILTLLADGTAHQTIIGLGRLASESSIKAKNIYRQDRWDFDKHQHEIVIALQEGVEVYYQIEPDHDLKFNLVRTIDRNRDENRQYFDQDYPLPKYEYVLKKATNEE</sequence>